<dbReference type="CDD" id="cd09272">
    <property type="entry name" value="RNase_HI_RT_Ty1"/>
    <property type="match status" value="1"/>
</dbReference>
<dbReference type="InterPro" id="IPR036397">
    <property type="entry name" value="RNaseH_sf"/>
</dbReference>
<reference evidence="2" key="2">
    <citation type="submission" date="2022-01" db="EMBL/GenBank/DDBJ databases">
        <authorList>
            <person name="Yamashiro T."/>
            <person name="Shiraishi A."/>
            <person name="Satake H."/>
            <person name="Nakayama K."/>
        </authorList>
    </citation>
    <scope>NUCLEOTIDE SEQUENCE</scope>
</reference>
<dbReference type="InterPro" id="IPR039537">
    <property type="entry name" value="Retrotran_Ty1/copia-like"/>
</dbReference>
<keyword evidence="3" id="KW-1185">Reference proteome</keyword>
<evidence type="ECO:0000313" key="2">
    <source>
        <dbReference type="EMBL" id="GJT67009.1"/>
    </source>
</evidence>
<evidence type="ECO:0000256" key="1">
    <source>
        <dbReference type="SAM" id="Coils"/>
    </source>
</evidence>
<dbReference type="EMBL" id="BQNB010017768">
    <property type="protein sequence ID" value="GJT67009.1"/>
    <property type="molecule type" value="Genomic_DNA"/>
</dbReference>
<sequence>MHDDLEYVKSLEKEIDELESEKADFSNIYDLLLEECVSKDVTCSYLHSLSDLRCNRITMLVSSIKSKKCANLLGTVHLENDQFAPILGYGDLIQGNVTIKRVYYVEGLNHNLFSVGQFCDDDLEDQLWLSCEMSKRKRSSFKTKAVPSSKGRLNLLYIDLCGPMRIASINGKTYILVIVDDYSRYTWTLFYDPRMKTPEGIGESSHAIDNTDVHSFQPQSHDYDGPEMSIRTRSWNPTMPVQTDDILAQDPEMCMFALTVSIVKPKNIKEAMTDSAWIEAMQDELHQFDRLKTVNSQKARLVAKGYAQAEDTRFFPIYSGRETAFLNGPLMKEVYTCSAEGVRDPDLQKNLPSKESLYGFLKQAPRAGTTDPTSHPKTLILPDALILGKALLEDTVSLVINLISWMSKKTKLHLQCLQQRQSTWRYLQNCAQVNVDEDTTSDYGFNYNKNTVIWRLSVCHSHFMQPSKLRRSKHIHTRYHFIKEQVENGIIELYFVRTEYQLADMFTKALPEDRFKYLVRRIGMRCLTPEIWSSDN</sequence>
<reference evidence="2" key="1">
    <citation type="journal article" date="2022" name="Int. J. Mol. Sci.">
        <title>Draft Genome of Tanacetum Coccineum: Genomic Comparison of Closely Related Tanacetum-Family Plants.</title>
        <authorList>
            <person name="Yamashiro T."/>
            <person name="Shiraishi A."/>
            <person name="Nakayama K."/>
            <person name="Satake H."/>
        </authorList>
    </citation>
    <scope>NUCLEOTIDE SEQUENCE</scope>
</reference>
<comment type="caution">
    <text evidence="2">The sequence shown here is derived from an EMBL/GenBank/DDBJ whole genome shotgun (WGS) entry which is preliminary data.</text>
</comment>
<dbReference type="PANTHER" id="PTHR42648">
    <property type="entry name" value="TRANSPOSASE, PUTATIVE-RELATED"/>
    <property type="match status" value="1"/>
</dbReference>
<dbReference type="Gene3D" id="3.30.420.10">
    <property type="entry name" value="Ribonuclease H-like superfamily/Ribonuclease H"/>
    <property type="match status" value="1"/>
</dbReference>
<feature type="coiled-coil region" evidence="1">
    <location>
        <begin position="1"/>
        <end position="35"/>
    </location>
</feature>
<accession>A0ABQ5FVJ5</accession>
<organism evidence="2 3">
    <name type="scientific">Tanacetum coccineum</name>
    <dbReference type="NCBI Taxonomy" id="301880"/>
    <lineage>
        <taxon>Eukaryota</taxon>
        <taxon>Viridiplantae</taxon>
        <taxon>Streptophyta</taxon>
        <taxon>Embryophyta</taxon>
        <taxon>Tracheophyta</taxon>
        <taxon>Spermatophyta</taxon>
        <taxon>Magnoliopsida</taxon>
        <taxon>eudicotyledons</taxon>
        <taxon>Gunneridae</taxon>
        <taxon>Pentapetalae</taxon>
        <taxon>asterids</taxon>
        <taxon>campanulids</taxon>
        <taxon>Asterales</taxon>
        <taxon>Asteraceae</taxon>
        <taxon>Asteroideae</taxon>
        <taxon>Anthemideae</taxon>
        <taxon>Anthemidinae</taxon>
        <taxon>Tanacetum</taxon>
    </lineage>
</organism>
<dbReference type="SUPFAM" id="SSF53098">
    <property type="entry name" value="Ribonuclease H-like"/>
    <property type="match status" value="1"/>
</dbReference>
<evidence type="ECO:0000313" key="3">
    <source>
        <dbReference type="Proteomes" id="UP001151760"/>
    </source>
</evidence>
<name>A0ABQ5FVJ5_9ASTR</name>
<proteinExistence type="predicted"/>
<protein>
    <submittedName>
        <fullName evidence="2">Retrovirus-related pol polyprotein from transposon TNT 1-94</fullName>
    </submittedName>
</protein>
<keyword evidence="1" id="KW-0175">Coiled coil</keyword>
<dbReference type="Proteomes" id="UP001151760">
    <property type="component" value="Unassembled WGS sequence"/>
</dbReference>
<dbReference type="InterPro" id="IPR012337">
    <property type="entry name" value="RNaseH-like_sf"/>
</dbReference>
<gene>
    <name evidence="2" type="ORF">Tco_1018489</name>
</gene>
<dbReference type="PANTHER" id="PTHR42648:SF21">
    <property type="entry name" value="CYSTEINE-RICH RLK (RECEPTOR-LIKE PROTEIN KINASE) 8"/>
    <property type="match status" value="1"/>
</dbReference>